<dbReference type="GeneID" id="75103435"/>
<name>A0A0P7IH58_9RHOB</name>
<evidence type="ECO:0000259" key="1">
    <source>
        <dbReference type="Pfam" id="PF05099"/>
    </source>
</evidence>
<dbReference type="EMBL" id="CP080776">
    <property type="protein sequence ID" value="UWP94396.1"/>
    <property type="molecule type" value="Genomic_DNA"/>
</dbReference>
<proteinExistence type="predicted"/>
<keyword evidence="4" id="KW-1185">Reference proteome</keyword>
<evidence type="ECO:0000313" key="2">
    <source>
        <dbReference type="EMBL" id="KPN63269.1"/>
    </source>
</evidence>
<dbReference type="RefSeq" id="WP_055189459.1">
    <property type="nucleotide sequence ID" value="NZ_CP080772.1"/>
</dbReference>
<organism evidence="2 4">
    <name type="scientific">Aliiroseovarius crassostreae</name>
    <dbReference type="NCBI Taxonomy" id="154981"/>
    <lineage>
        <taxon>Bacteria</taxon>
        <taxon>Pseudomonadati</taxon>
        <taxon>Pseudomonadota</taxon>
        <taxon>Alphaproteobacteria</taxon>
        <taxon>Rhodobacterales</taxon>
        <taxon>Paracoccaceae</taxon>
        <taxon>Aliiroseovarius</taxon>
    </lineage>
</organism>
<evidence type="ECO:0000313" key="4">
    <source>
        <dbReference type="Proteomes" id="UP000050471"/>
    </source>
</evidence>
<dbReference type="Gene3D" id="1.10.3680.10">
    <property type="entry name" value="TerB-like"/>
    <property type="match status" value="1"/>
</dbReference>
<evidence type="ECO:0000313" key="3">
    <source>
        <dbReference type="EMBL" id="UWP94396.1"/>
    </source>
</evidence>
<feature type="domain" description="Co-chaperone DjlA N-terminal" evidence="1">
    <location>
        <begin position="26"/>
        <end position="140"/>
    </location>
</feature>
<accession>A0A0P7IH58</accession>
<dbReference type="STRING" id="154981.AKJ29_11295"/>
<dbReference type="SUPFAM" id="SSF158682">
    <property type="entry name" value="TerB-like"/>
    <property type="match status" value="1"/>
</dbReference>
<dbReference type="InterPro" id="IPR029024">
    <property type="entry name" value="TerB-like"/>
</dbReference>
<dbReference type="OrthoDB" id="5402150at2"/>
<gene>
    <name evidence="2" type="ORF">AKJ29_11295</name>
    <name evidence="3" type="ORF">K3X48_09070</name>
</gene>
<reference evidence="3" key="2">
    <citation type="submission" date="2021-08" db="EMBL/GenBank/DDBJ databases">
        <authorList>
            <person name="Nwanade C."/>
            <person name="Wang M."/>
            <person name="Masoudi A."/>
            <person name="Yu Z."/>
            <person name="Liu J."/>
        </authorList>
    </citation>
    <scope>NUCLEOTIDE SEQUENCE</scope>
    <source>
        <strain evidence="3">S056</strain>
    </source>
</reference>
<dbReference type="Proteomes" id="UP000050471">
    <property type="component" value="Unassembled WGS sequence"/>
</dbReference>
<protein>
    <submittedName>
        <fullName evidence="3">TerB family tellurite resistance protein</fullName>
    </submittedName>
</protein>
<dbReference type="CDD" id="cd07313">
    <property type="entry name" value="terB_like_2"/>
    <property type="match status" value="1"/>
</dbReference>
<dbReference type="AlphaFoldDB" id="A0A0P7IH58"/>
<reference evidence="2 4" key="1">
    <citation type="submission" date="2015-09" db="EMBL/GenBank/DDBJ databases">
        <title>Draft genome sequence of Aliiroseovarius crassostreae CV919-312TSm, the causative agent of Roseovarius Oyster Disease (formerly Juvenile Oyster Disease).</title>
        <authorList>
            <person name="Kessner L."/>
            <person name="Spinard E."/>
            <person name="Nelson D."/>
        </authorList>
    </citation>
    <scope>NUCLEOTIDE SEQUENCE [LARGE SCALE GENOMIC DNA]</scope>
    <source>
        <strain evidence="2 4">CV919-312</strain>
    </source>
</reference>
<dbReference type="EMBL" id="LKBA01000006">
    <property type="protein sequence ID" value="KPN63269.1"/>
    <property type="molecule type" value="Genomic_DNA"/>
</dbReference>
<sequence>MLSEFFQKFRKTPQEAPPLPELDGRIAMGVLLVRLAKADQNYAVEEIAMIDRLFSRYGNLNPVEAAKARATCEKLEAEAPDTSELTALVREGVSSETRLQMLSALWGVSRADGIVRDEESCFVTRVARELGLTRDDITNANGAP</sequence>
<dbReference type="Pfam" id="PF05099">
    <property type="entry name" value="TerB"/>
    <property type="match status" value="1"/>
</dbReference>
<dbReference type="InterPro" id="IPR007791">
    <property type="entry name" value="DjlA_N"/>
</dbReference>
<dbReference type="Proteomes" id="UP001057991">
    <property type="component" value="Chromosome"/>
</dbReference>